<proteinExistence type="predicted"/>
<reference evidence="3" key="1">
    <citation type="submission" date="2016-10" db="EMBL/GenBank/DDBJ databases">
        <authorList>
            <person name="Varghese N."/>
            <person name="Submissions S."/>
        </authorList>
    </citation>
    <scope>NUCLEOTIDE SEQUENCE [LARGE SCALE GENOMIC DNA]</scope>
    <source>
        <strain evidence="3">DSM 4002</strain>
    </source>
</reference>
<dbReference type="Gene3D" id="2.40.128.110">
    <property type="entry name" value="Lipid/polyisoprenoid-binding, YceI-like"/>
    <property type="match status" value="1"/>
</dbReference>
<accession>A0A1I4YGL1</accession>
<keyword evidence="3" id="KW-1185">Reference proteome</keyword>
<dbReference type="AlphaFoldDB" id="A0A1I4YGL1"/>
<dbReference type="PANTHER" id="PTHR34406:SF1">
    <property type="entry name" value="PROTEIN YCEI"/>
    <property type="match status" value="1"/>
</dbReference>
<sequence length="170" mass="19466">MFSLLAQAQNEWSTTKGSIHFEASVPFFEEIKATNNEVSCSVILTTNEINCTVYIQQFRFKLPLMQQHFNENYLESDRYPKASFIGRIEKLNYESLTEKPNEYTIKGIIKIHGKSKPVFCKAWINKSNNGLSLSTTFILNTEDFNIKIPVIITSKISKQVSTTLKVTLTE</sequence>
<gene>
    <name evidence="2" type="ORF">SAMN05444143_11198</name>
</gene>
<dbReference type="PANTHER" id="PTHR34406">
    <property type="entry name" value="PROTEIN YCEI"/>
    <property type="match status" value="1"/>
</dbReference>
<protein>
    <submittedName>
        <fullName evidence="2">YceI-like domain-containing protein</fullName>
    </submittedName>
</protein>
<dbReference type="EMBL" id="FOUT01000011">
    <property type="protein sequence ID" value="SFN36760.1"/>
    <property type="molecule type" value="Genomic_DNA"/>
</dbReference>
<dbReference type="Pfam" id="PF04264">
    <property type="entry name" value="YceI"/>
    <property type="match status" value="1"/>
</dbReference>
<evidence type="ECO:0000313" key="2">
    <source>
        <dbReference type="EMBL" id="SFN36760.1"/>
    </source>
</evidence>
<organism evidence="2 3">
    <name type="scientific">Flavobacterium succinicans</name>
    <dbReference type="NCBI Taxonomy" id="29536"/>
    <lineage>
        <taxon>Bacteria</taxon>
        <taxon>Pseudomonadati</taxon>
        <taxon>Bacteroidota</taxon>
        <taxon>Flavobacteriia</taxon>
        <taxon>Flavobacteriales</taxon>
        <taxon>Flavobacteriaceae</taxon>
        <taxon>Flavobacterium</taxon>
    </lineage>
</organism>
<name>A0A1I4YGL1_9FLAO</name>
<dbReference type="InterPro" id="IPR036761">
    <property type="entry name" value="TTHA0802/YceI-like_sf"/>
</dbReference>
<dbReference type="eggNOG" id="COG2353">
    <property type="taxonomic scope" value="Bacteria"/>
</dbReference>
<dbReference type="Proteomes" id="UP000182961">
    <property type="component" value="Unassembled WGS sequence"/>
</dbReference>
<feature type="domain" description="Lipid/polyisoprenoid-binding YceI-like" evidence="1">
    <location>
        <begin position="15"/>
        <end position="167"/>
    </location>
</feature>
<evidence type="ECO:0000313" key="3">
    <source>
        <dbReference type="Proteomes" id="UP000182961"/>
    </source>
</evidence>
<evidence type="ECO:0000259" key="1">
    <source>
        <dbReference type="Pfam" id="PF04264"/>
    </source>
</evidence>
<dbReference type="InterPro" id="IPR007372">
    <property type="entry name" value="Lipid/polyisoprenoid-bd_YceI"/>
</dbReference>
<dbReference type="SUPFAM" id="SSF101874">
    <property type="entry name" value="YceI-like"/>
    <property type="match status" value="1"/>
</dbReference>